<dbReference type="STRING" id="1618369.UV54_C0056G0002"/>
<dbReference type="Gene3D" id="1.25.40.10">
    <property type="entry name" value="Tetratricopeptide repeat domain"/>
    <property type="match status" value="1"/>
</dbReference>
<evidence type="ECO:0000313" key="1">
    <source>
        <dbReference type="EMBL" id="KKS78646.1"/>
    </source>
</evidence>
<gene>
    <name evidence="1" type="ORF">UV54_C0056G0002</name>
</gene>
<evidence type="ECO:0000313" key="2">
    <source>
        <dbReference type="Proteomes" id="UP000034213"/>
    </source>
</evidence>
<dbReference type="EMBL" id="LCEW01000056">
    <property type="protein sequence ID" value="KKS78646.1"/>
    <property type="molecule type" value="Genomic_DNA"/>
</dbReference>
<protein>
    <submittedName>
        <fullName evidence="1">Tetratricopeptide TPR_2 repeat protein</fullName>
    </submittedName>
</protein>
<dbReference type="AlphaFoldDB" id="A0A0G1E6K3"/>
<proteinExistence type="predicted"/>
<dbReference type="Proteomes" id="UP000034213">
    <property type="component" value="Unassembled WGS sequence"/>
</dbReference>
<dbReference type="SUPFAM" id="SSF48452">
    <property type="entry name" value="TPR-like"/>
    <property type="match status" value="1"/>
</dbReference>
<name>A0A0G1E6K3_9BACT</name>
<comment type="caution">
    <text evidence="1">The sequence shown here is derived from an EMBL/GenBank/DDBJ whole genome shotgun (WGS) entry which is preliminary data.</text>
</comment>
<dbReference type="InterPro" id="IPR011990">
    <property type="entry name" value="TPR-like_helical_dom_sf"/>
</dbReference>
<sequence length="380" mass="43716">MTTKISQTKVINNLRRTLDKLGLIGKVSADDILSVIYHSADPKVFQEIINVLGRYTKTEKDLQLLTESIQAAWNHSPHKTLKNLSPDEKLAEYHQGVKTKPRLKPKYRSNKTSVCQLAETDLPNECMIKKMGNKTWGMELPASFFKAKDKLLKIKPWTLPVKEAKGKLEELLKQEPFCQLAILSLKRAYLDQGKEKQARELMETAIGMFKNLLPGKFQPGVDRFPWAILNNRDFLTLILDYAFFIEFFNGVKASIPHFEYVLELNPNDNQGARTVLATAYLKTNQLNKMLALAEKYAEDINQEILLGKALCLYKLGKKNQAEKWLRKNYQWVKHSIRELLKTDHKKVNDEAYLYWFNQGSLWQAAPGAIDWLAGIKKADF</sequence>
<dbReference type="Pfam" id="PF04910">
    <property type="entry name" value="Tcf25"/>
    <property type="match status" value="1"/>
</dbReference>
<dbReference type="InterPro" id="IPR006994">
    <property type="entry name" value="TCF25/Rqc1"/>
</dbReference>
<accession>A0A0G1E6K3</accession>
<organism evidence="1 2">
    <name type="scientific">Candidatus Beckwithbacteria bacterium GW2011_GWA2_43_10</name>
    <dbReference type="NCBI Taxonomy" id="1618369"/>
    <lineage>
        <taxon>Bacteria</taxon>
        <taxon>Candidatus Beckwithiibacteriota</taxon>
    </lineage>
</organism>
<reference evidence="1 2" key="1">
    <citation type="journal article" date="2015" name="Nature">
        <title>rRNA introns, odd ribosomes, and small enigmatic genomes across a large radiation of phyla.</title>
        <authorList>
            <person name="Brown C.T."/>
            <person name="Hug L.A."/>
            <person name="Thomas B.C."/>
            <person name="Sharon I."/>
            <person name="Castelle C.J."/>
            <person name="Singh A."/>
            <person name="Wilkins M.J."/>
            <person name="Williams K.H."/>
            <person name="Banfield J.F."/>
        </authorList>
    </citation>
    <scope>NUCLEOTIDE SEQUENCE [LARGE SCALE GENOMIC DNA]</scope>
</reference>